<sequence>MVFAFTQYKKKQTDHVMFHTKVPLRTTAIQQVSFSDHTKWLKFNLKSTAQSIGTYPDGQWGQTKKALSKKDRALSSYGSEERT</sequence>
<gene>
    <name evidence="2" type="ORF">DFE_0982</name>
</gene>
<dbReference type="EMBL" id="AP017378">
    <property type="protein sequence ID" value="BBD07708.1"/>
    <property type="molecule type" value="Genomic_DNA"/>
</dbReference>
<dbReference type="KEGG" id="dfl:DFE_0982"/>
<keyword evidence="3" id="KW-1185">Reference proteome</keyword>
<organism evidence="2 3">
    <name type="scientific">Desulfovibrio ferrophilus</name>
    <dbReference type="NCBI Taxonomy" id="241368"/>
    <lineage>
        <taxon>Bacteria</taxon>
        <taxon>Pseudomonadati</taxon>
        <taxon>Thermodesulfobacteriota</taxon>
        <taxon>Desulfovibrionia</taxon>
        <taxon>Desulfovibrionales</taxon>
        <taxon>Desulfovibrionaceae</taxon>
        <taxon>Desulfovibrio</taxon>
    </lineage>
</organism>
<evidence type="ECO:0000313" key="3">
    <source>
        <dbReference type="Proteomes" id="UP000269883"/>
    </source>
</evidence>
<reference evidence="2 3" key="1">
    <citation type="journal article" date="2018" name="Sci. Adv.">
        <title>Multi-heme cytochromes provide a pathway for survival in energy-limited environments.</title>
        <authorList>
            <person name="Deng X."/>
            <person name="Dohmae N."/>
            <person name="Nealson K.H."/>
            <person name="Hashimoto K."/>
            <person name="Okamoto A."/>
        </authorList>
    </citation>
    <scope>NUCLEOTIDE SEQUENCE [LARGE SCALE GENOMIC DNA]</scope>
    <source>
        <strain evidence="2 3">IS5</strain>
    </source>
</reference>
<dbReference type="Proteomes" id="UP000269883">
    <property type="component" value="Chromosome"/>
</dbReference>
<accession>A0A2Z6AWY7</accession>
<protein>
    <submittedName>
        <fullName evidence="2">Uncharacterized protein</fullName>
    </submittedName>
</protein>
<name>A0A2Z6AWY7_9BACT</name>
<proteinExistence type="predicted"/>
<dbReference type="AlphaFoldDB" id="A0A2Z6AWY7"/>
<evidence type="ECO:0000313" key="2">
    <source>
        <dbReference type="EMBL" id="BBD07708.1"/>
    </source>
</evidence>
<feature type="compositionally biased region" description="Basic and acidic residues" evidence="1">
    <location>
        <begin position="68"/>
        <end position="83"/>
    </location>
</feature>
<feature type="region of interest" description="Disordered" evidence="1">
    <location>
        <begin position="59"/>
        <end position="83"/>
    </location>
</feature>
<evidence type="ECO:0000256" key="1">
    <source>
        <dbReference type="SAM" id="MobiDB-lite"/>
    </source>
</evidence>